<dbReference type="AlphaFoldDB" id="A0A543KDS9"/>
<dbReference type="InterPro" id="IPR051610">
    <property type="entry name" value="GPI/OXD"/>
</dbReference>
<dbReference type="RefSeq" id="WP_142081029.1">
    <property type="nucleotide sequence ID" value="NZ_VFPT01000001.1"/>
</dbReference>
<dbReference type="CDD" id="cd02224">
    <property type="entry name" value="cupin_SPO2919-like"/>
    <property type="match status" value="1"/>
</dbReference>
<keyword evidence="1" id="KW-0479">Metal-binding</keyword>
<dbReference type="PANTHER" id="PTHR35848">
    <property type="entry name" value="OXALATE-BINDING PROTEIN"/>
    <property type="match status" value="1"/>
</dbReference>
<dbReference type="OrthoDB" id="5290459at2"/>
<dbReference type="Pfam" id="PF07883">
    <property type="entry name" value="Cupin_2"/>
    <property type="match status" value="1"/>
</dbReference>
<dbReference type="Gene3D" id="2.60.120.10">
    <property type="entry name" value="Jelly Rolls"/>
    <property type="match status" value="1"/>
</dbReference>
<evidence type="ECO:0000313" key="3">
    <source>
        <dbReference type="EMBL" id="TQM93241.1"/>
    </source>
</evidence>
<reference evidence="3 4" key="1">
    <citation type="submission" date="2019-06" db="EMBL/GenBank/DDBJ databases">
        <title>Genomic Encyclopedia of Archaeal and Bacterial Type Strains, Phase II (KMG-II): from individual species to whole genera.</title>
        <authorList>
            <person name="Goeker M."/>
        </authorList>
    </citation>
    <scope>NUCLEOTIDE SEQUENCE [LARGE SCALE GENOMIC DNA]</scope>
    <source>
        <strain evidence="3 4">DSM 18423</strain>
    </source>
</reference>
<sequence>MPKLDLSKAPVKTGSVYPEPYASQMVGRSSQRLGEQAGLTQFGVNIITLEPGAVASLRHWHLREDEFAMVLEGALTLVEDDGEAEMQPGDCAAWKAGVANGHRFVNRSEALARFLVVGTKVEEDVCTYVDVDMKVHISGAQNTFTYHDGSDWAGPRDLPSGGN</sequence>
<dbReference type="Proteomes" id="UP000320582">
    <property type="component" value="Unassembled WGS sequence"/>
</dbReference>
<protein>
    <submittedName>
        <fullName evidence="3">Putative cupin superfamily protein</fullName>
    </submittedName>
</protein>
<gene>
    <name evidence="3" type="ORF">BD293_1871</name>
</gene>
<dbReference type="GO" id="GO:0046872">
    <property type="term" value="F:metal ion binding"/>
    <property type="evidence" value="ECO:0007669"/>
    <property type="project" value="UniProtKB-KW"/>
</dbReference>
<accession>A0A543KDS9</accession>
<dbReference type="InterPro" id="IPR011051">
    <property type="entry name" value="RmlC_Cupin_sf"/>
</dbReference>
<dbReference type="SUPFAM" id="SSF51182">
    <property type="entry name" value="RmlC-like cupins"/>
    <property type="match status" value="1"/>
</dbReference>
<dbReference type="EMBL" id="VFPT01000001">
    <property type="protein sequence ID" value="TQM93241.1"/>
    <property type="molecule type" value="Genomic_DNA"/>
</dbReference>
<organism evidence="3 4">
    <name type="scientific">Roseinatronobacter monicus</name>
    <dbReference type="NCBI Taxonomy" id="393481"/>
    <lineage>
        <taxon>Bacteria</taxon>
        <taxon>Pseudomonadati</taxon>
        <taxon>Pseudomonadota</taxon>
        <taxon>Alphaproteobacteria</taxon>
        <taxon>Rhodobacterales</taxon>
        <taxon>Paracoccaceae</taxon>
        <taxon>Roseinatronobacter</taxon>
    </lineage>
</organism>
<dbReference type="InterPro" id="IPR013096">
    <property type="entry name" value="Cupin_2"/>
</dbReference>
<evidence type="ECO:0000259" key="2">
    <source>
        <dbReference type="Pfam" id="PF07883"/>
    </source>
</evidence>
<name>A0A543KDS9_9RHOB</name>
<dbReference type="PANTHER" id="PTHR35848:SF9">
    <property type="entry name" value="SLL1358 PROTEIN"/>
    <property type="match status" value="1"/>
</dbReference>
<comment type="caution">
    <text evidence="3">The sequence shown here is derived from an EMBL/GenBank/DDBJ whole genome shotgun (WGS) entry which is preliminary data.</text>
</comment>
<dbReference type="InterPro" id="IPR014710">
    <property type="entry name" value="RmlC-like_jellyroll"/>
</dbReference>
<keyword evidence="4" id="KW-1185">Reference proteome</keyword>
<evidence type="ECO:0000256" key="1">
    <source>
        <dbReference type="ARBA" id="ARBA00022723"/>
    </source>
</evidence>
<evidence type="ECO:0000313" key="4">
    <source>
        <dbReference type="Proteomes" id="UP000320582"/>
    </source>
</evidence>
<feature type="domain" description="Cupin type-2" evidence="2">
    <location>
        <begin position="46"/>
        <end position="117"/>
    </location>
</feature>
<proteinExistence type="predicted"/>